<dbReference type="InterPro" id="IPR013693">
    <property type="entry name" value="SpoIID/LytB_N"/>
</dbReference>
<dbReference type="Proteomes" id="UP000317778">
    <property type="component" value="Unassembled WGS sequence"/>
</dbReference>
<proteinExistence type="predicted"/>
<gene>
    <name evidence="2" type="ORF">CEE36_03285</name>
</gene>
<evidence type="ECO:0000313" key="2">
    <source>
        <dbReference type="EMBL" id="TKJ43723.1"/>
    </source>
</evidence>
<dbReference type="InterPro" id="IPR013486">
    <property type="entry name" value="SpoIID/LytB"/>
</dbReference>
<evidence type="ECO:0000259" key="1">
    <source>
        <dbReference type="Pfam" id="PF08486"/>
    </source>
</evidence>
<feature type="domain" description="Sporulation stage II protein D amidase enhancer LytB N-terminal" evidence="1">
    <location>
        <begin position="82"/>
        <end position="171"/>
    </location>
</feature>
<organism evidence="2 3">
    <name type="scientific">candidate division TA06 bacterium B3_TA06</name>
    <dbReference type="NCBI Taxonomy" id="2012487"/>
    <lineage>
        <taxon>Bacteria</taxon>
        <taxon>Bacteria division TA06</taxon>
    </lineage>
</organism>
<dbReference type="GO" id="GO:0030435">
    <property type="term" value="P:sporulation resulting in formation of a cellular spore"/>
    <property type="evidence" value="ECO:0007669"/>
    <property type="project" value="InterPro"/>
</dbReference>
<dbReference type="PANTHER" id="PTHR30032:SF4">
    <property type="entry name" value="AMIDASE ENHANCER"/>
    <property type="match status" value="1"/>
</dbReference>
<sequence length="340" mass="37779">MLSIKLIMIILGVNVNILSSYHPSQVTVIAGDRKGKLTAKGNTIYVNSKSIERYGCSADSFTLKWQDKTRSYAGSLEVWAEDGELILVNKVEEDAYLASVVGAEMVPGAELEALKAQVVLCRTFIYTGCRHQDEPWDLCDLTHCQSYRGLETVTAATGKAVAETEGMFLTYHGEPCKIYYHSTSGGRTADARSIWPDEYAPYLCSVPDPYCSASPHYSWRCTLTSSQIAQALDITHVSDIEVVESAPDNRVIEIRVRGSESVIYLGWQFRMIMTRKLGWGTLKSSWFEVRKDGEDFVFTGHGLGHGVGLSQWGAVGMAEQGATFKEILAHYYPGTEVKRW</sequence>
<protein>
    <recommendedName>
        <fullName evidence="1">Sporulation stage II protein D amidase enhancer LytB N-terminal domain-containing protein</fullName>
    </recommendedName>
</protein>
<dbReference type="InterPro" id="IPR051922">
    <property type="entry name" value="Bact_Sporulation_Assoc"/>
</dbReference>
<comment type="caution">
    <text evidence="2">The sequence shown here is derived from an EMBL/GenBank/DDBJ whole genome shotgun (WGS) entry which is preliminary data.</text>
</comment>
<dbReference type="GO" id="GO:0030288">
    <property type="term" value="C:outer membrane-bounded periplasmic space"/>
    <property type="evidence" value="ECO:0007669"/>
    <property type="project" value="TreeGrafter"/>
</dbReference>
<evidence type="ECO:0000313" key="3">
    <source>
        <dbReference type="Proteomes" id="UP000317778"/>
    </source>
</evidence>
<dbReference type="NCBIfam" id="TIGR02669">
    <property type="entry name" value="SpoIID_LytB"/>
    <property type="match status" value="1"/>
</dbReference>
<reference evidence="2 3" key="1">
    <citation type="submission" date="2017-06" db="EMBL/GenBank/DDBJ databases">
        <title>Novel microbial phyla capable of carbon fixation and sulfur reduction in deep-sea sediments.</title>
        <authorList>
            <person name="Huang J."/>
            <person name="Baker B."/>
            <person name="Wang Y."/>
        </authorList>
    </citation>
    <scope>NUCLEOTIDE SEQUENCE [LARGE SCALE GENOMIC DNA]</scope>
    <source>
        <strain evidence="2">B3_TA06</strain>
    </source>
</reference>
<dbReference type="AlphaFoldDB" id="A0A532V934"/>
<accession>A0A532V934</accession>
<name>A0A532V934_UNCT6</name>
<dbReference type="Pfam" id="PF08486">
    <property type="entry name" value="SpoIID"/>
    <property type="match status" value="1"/>
</dbReference>
<dbReference type="EMBL" id="NJBO01000003">
    <property type="protein sequence ID" value="TKJ43723.1"/>
    <property type="molecule type" value="Genomic_DNA"/>
</dbReference>
<dbReference type="PANTHER" id="PTHR30032">
    <property type="entry name" value="N-ACETYLMURAMOYL-L-ALANINE AMIDASE-RELATED"/>
    <property type="match status" value="1"/>
</dbReference>